<dbReference type="InterPro" id="IPR007016">
    <property type="entry name" value="O-antigen_ligase-rel_domated"/>
</dbReference>
<evidence type="ECO:0000259" key="6">
    <source>
        <dbReference type="Pfam" id="PF04932"/>
    </source>
</evidence>
<evidence type="ECO:0000313" key="7">
    <source>
        <dbReference type="EMBL" id="QCU73926.1"/>
    </source>
</evidence>
<evidence type="ECO:0000256" key="5">
    <source>
        <dbReference type="SAM" id="Phobius"/>
    </source>
</evidence>
<feature type="transmembrane region" description="Helical" evidence="5">
    <location>
        <begin position="167"/>
        <end position="195"/>
    </location>
</feature>
<dbReference type="GO" id="GO:0016020">
    <property type="term" value="C:membrane"/>
    <property type="evidence" value="ECO:0007669"/>
    <property type="project" value="UniProtKB-SubCell"/>
</dbReference>
<feature type="transmembrane region" description="Helical" evidence="5">
    <location>
        <begin position="325"/>
        <end position="352"/>
    </location>
</feature>
<dbReference type="KEGG" id="pdv:FFU37_05400"/>
<keyword evidence="3 5" id="KW-1133">Transmembrane helix</keyword>
<feature type="transmembrane region" description="Helical" evidence="5">
    <location>
        <begin position="113"/>
        <end position="130"/>
    </location>
</feature>
<dbReference type="EMBL" id="CP040558">
    <property type="protein sequence ID" value="QCU73926.1"/>
    <property type="molecule type" value="Genomic_DNA"/>
</dbReference>
<keyword evidence="4 5" id="KW-0472">Membrane</keyword>
<feature type="transmembrane region" description="Helical" evidence="5">
    <location>
        <begin position="63"/>
        <end position="83"/>
    </location>
</feature>
<feature type="transmembrane region" description="Helical" evidence="5">
    <location>
        <begin position="32"/>
        <end position="51"/>
    </location>
</feature>
<dbReference type="GeneID" id="88775078"/>
<dbReference type="AlphaFoldDB" id="A0A4P9IZY7"/>
<proteinExistence type="predicted"/>
<evidence type="ECO:0000313" key="8">
    <source>
        <dbReference type="Proteomes" id="UP000310065"/>
    </source>
</evidence>
<evidence type="ECO:0000256" key="1">
    <source>
        <dbReference type="ARBA" id="ARBA00004141"/>
    </source>
</evidence>
<accession>A0A4P9IZY7</accession>
<evidence type="ECO:0000256" key="3">
    <source>
        <dbReference type="ARBA" id="ARBA00022989"/>
    </source>
</evidence>
<feature type="transmembrane region" description="Helical" evidence="5">
    <location>
        <begin position="7"/>
        <end position="26"/>
    </location>
</feature>
<evidence type="ECO:0000256" key="4">
    <source>
        <dbReference type="ARBA" id="ARBA00023136"/>
    </source>
</evidence>
<feature type="transmembrane region" description="Helical" evidence="5">
    <location>
        <begin position="89"/>
        <end position="106"/>
    </location>
</feature>
<feature type="transmembrane region" description="Helical" evidence="5">
    <location>
        <begin position="296"/>
        <end position="313"/>
    </location>
</feature>
<dbReference type="RefSeq" id="WP_138488913.1">
    <property type="nucleotide sequence ID" value="NZ_CP040558.1"/>
</dbReference>
<reference evidence="7 8" key="1">
    <citation type="submission" date="2019-05" db="EMBL/GenBank/DDBJ databases">
        <title>Complete genome sequence of Pseudoalteromonas sp. 16-SW-7(T) isolated from the Okhotsk Sea, Russia.</title>
        <authorList>
            <person name="Nguyen T.H."/>
            <person name="Nedashkovskaya O.I."/>
            <person name="Kim S.-G."/>
        </authorList>
    </citation>
    <scope>NUCLEOTIDE SEQUENCE [LARGE SCALE GENOMIC DNA]</scope>
    <source>
        <strain evidence="7 8">16-SW-7</strain>
    </source>
</reference>
<dbReference type="Pfam" id="PF04932">
    <property type="entry name" value="Wzy_C"/>
    <property type="match status" value="1"/>
</dbReference>
<keyword evidence="2 5" id="KW-0812">Transmembrane</keyword>
<feature type="domain" description="O-antigen ligase-related" evidence="6">
    <location>
        <begin position="166"/>
        <end position="309"/>
    </location>
</feature>
<protein>
    <recommendedName>
        <fullName evidence="6">O-antigen ligase-related domain-containing protein</fullName>
    </recommendedName>
</protein>
<feature type="transmembrane region" description="Helical" evidence="5">
    <location>
        <begin position="142"/>
        <end position="160"/>
    </location>
</feature>
<comment type="subcellular location">
    <subcellularLocation>
        <location evidence="1">Membrane</location>
        <topology evidence="1">Multi-pass membrane protein</topology>
    </subcellularLocation>
</comment>
<evidence type="ECO:0000256" key="2">
    <source>
        <dbReference type="ARBA" id="ARBA00022692"/>
    </source>
</evidence>
<sequence>MIKFNEISIVSAALFGCVFFMLLSMLDFMLDGLRYVKYVVPVYIIIVFSVLKKKKFYVTDTPVLPFLTLVLIMLIFLIINPSSYGIKDIYFIFSYVILFVLFDIPSNEKNTDLIFKMLVFYLLLKIFSQGVKNVSILDSEGLFEDTSAFIFGFFSVYYFILKKKWMFLISLIMVFITFKRIVILGVCLSCFSYIFSLRYCSVLVNRIILIVGPILTLILLILFSNGNFDWLIDEYFGVSSNQLAMGRVVIYSYVIDEIIANNWLLLFGYGIGSSYQLVDIATLGRDQNLHSDILKLYYEGGLFLFLMFLYSFSKCFSRKVLFPMAILLLISFSTDNILIYSHVMFFFVYLSLMLKKRSEHEL</sequence>
<organism evidence="7 8">
    <name type="scientific">Pseudoalteromonas distincta</name>
    <dbReference type="NCBI Taxonomy" id="77608"/>
    <lineage>
        <taxon>Bacteria</taxon>
        <taxon>Pseudomonadati</taxon>
        <taxon>Pseudomonadota</taxon>
        <taxon>Gammaproteobacteria</taxon>
        <taxon>Alteromonadales</taxon>
        <taxon>Pseudoalteromonadaceae</taxon>
        <taxon>Pseudoalteromonas</taxon>
    </lineage>
</organism>
<dbReference type="Proteomes" id="UP000310065">
    <property type="component" value="Chromosome L1"/>
</dbReference>
<dbReference type="PROSITE" id="PS51257">
    <property type="entry name" value="PROKAR_LIPOPROTEIN"/>
    <property type="match status" value="1"/>
</dbReference>
<gene>
    <name evidence="7" type="ORF">FFU37_05400</name>
</gene>
<feature type="transmembrane region" description="Helical" evidence="5">
    <location>
        <begin position="207"/>
        <end position="223"/>
    </location>
</feature>
<name>A0A4P9IZY7_9GAMM</name>